<accession>K1VQ48</accession>
<evidence type="ECO:0000313" key="2">
    <source>
        <dbReference type="Proteomes" id="UP000006757"/>
    </source>
</evidence>
<dbReference type="eggNOG" id="ENOG502RSBB">
    <property type="taxonomic scope" value="Eukaryota"/>
</dbReference>
<dbReference type="AlphaFoldDB" id="K1VQ48"/>
<proteinExistence type="predicted"/>
<organism evidence="1 2">
    <name type="scientific">Trichosporon asahii var. asahii (strain CBS 8904)</name>
    <name type="common">Yeast</name>
    <dbReference type="NCBI Taxonomy" id="1220162"/>
    <lineage>
        <taxon>Eukaryota</taxon>
        <taxon>Fungi</taxon>
        <taxon>Dikarya</taxon>
        <taxon>Basidiomycota</taxon>
        <taxon>Agaricomycotina</taxon>
        <taxon>Tremellomycetes</taxon>
        <taxon>Trichosporonales</taxon>
        <taxon>Trichosporonaceae</taxon>
        <taxon>Trichosporon</taxon>
    </lineage>
</organism>
<protein>
    <submittedName>
        <fullName evidence="1">Uncharacterized protein</fullName>
    </submittedName>
</protein>
<keyword evidence="2" id="KW-1185">Reference proteome</keyword>
<dbReference type="InterPro" id="IPR002060">
    <property type="entry name" value="Squ/phyt_synthse"/>
</dbReference>
<sequence>MQLHCLTGNRFELPLAGFTFLQTQIAPILAALSSVTLVLLHSTLSLGEVIPFASPTGDRTWDEQIEEARETGKLAPSTVLTLRRRPGAAAFWAGVSAVGAQLVIESFGLSNCIGMGAKGFSPGCMLFGLASAIGLTQYLGGGLSTRPDYACWILGTLWLTGVNESLDVVRRHEEGWLRLGRVSTAGRAVADHRPAILSCFLSYLATATSALFAHVHTLLILVPDLPPCPPRNPIKHLQLVLHCIMNPPEVDARLLSSLVNAEDGVDFNGGTVVNFCIVKRAFPRELVIPVIAVYAWRRATRDLLDKPDPSIPAEDLAARRRRALAAIQLHLVQAYEPESSALERVFTLTTIPGLSGQDHSAFYLFASLIPRLAPIYPFLEMCRAYAVDIGFGSPGQLARCLTQANANIHQCLPVTSHSHLEFYAYAVMGSLSESVCYLAWSVLDSTGTRPSDDMQWSAAIHPAVSRRVLQPGAPLPTLMRAHTVAKSRDIGRAIQYIAVSRDIVKDAAKGRLFVPLCSFKSPRELLQTLLPGPEHAPPSHVVLGLLDQAEAFRVGTDMGINGLPRAARGGARALVASAFQVVGDIRRNGGLVDMRGCCTCRWRHVVATAKGLWC</sequence>
<reference evidence="1 2" key="1">
    <citation type="journal article" date="2012" name="Eukaryot. Cell">
        <title>Genome sequence of the Trichosporon asahii environmental strain CBS 8904.</title>
        <authorList>
            <person name="Yang R.Y."/>
            <person name="Li H.T."/>
            <person name="Zhu H."/>
            <person name="Zhou G.P."/>
            <person name="Wang M."/>
            <person name="Wang L."/>
        </authorList>
    </citation>
    <scope>NUCLEOTIDE SEQUENCE [LARGE SCALE GENOMIC DNA]</scope>
    <source>
        <strain evidence="1 2">CBS 8904</strain>
    </source>
</reference>
<gene>
    <name evidence="1" type="ORF">A1Q2_04113</name>
</gene>
<dbReference type="Pfam" id="PF00494">
    <property type="entry name" value="SQS_PSY"/>
    <property type="match status" value="1"/>
</dbReference>
<comment type="caution">
    <text evidence="1">The sequence shown here is derived from an EMBL/GenBank/DDBJ whole genome shotgun (WGS) entry which is preliminary data.</text>
</comment>
<dbReference type="InParanoid" id="K1VQ48"/>
<dbReference type="Proteomes" id="UP000006757">
    <property type="component" value="Unassembled WGS sequence"/>
</dbReference>
<dbReference type="Gene3D" id="1.10.600.10">
    <property type="entry name" value="Farnesyl Diphosphate Synthase"/>
    <property type="match status" value="1"/>
</dbReference>
<name>K1VQ48_TRIAC</name>
<dbReference type="InterPro" id="IPR008949">
    <property type="entry name" value="Isoprenoid_synthase_dom_sf"/>
</dbReference>
<dbReference type="OrthoDB" id="6600518at2759"/>
<dbReference type="HOGENOM" id="CLU_444951_0_0_1"/>
<evidence type="ECO:0000313" key="1">
    <source>
        <dbReference type="EMBL" id="EKD01552.1"/>
    </source>
</evidence>
<dbReference type="STRING" id="1220162.K1VQ48"/>
<dbReference type="SUPFAM" id="SSF48576">
    <property type="entry name" value="Terpenoid synthases"/>
    <property type="match status" value="1"/>
</dbReference>
<dbReference type="EMBL" id="AMBO01000313">
    <property type="protein sequence ID" value="EKD01552.1"/>
    <property type="molecule type" value="Genomic_DNA"/>
</dbReference>